<organism evidence="1">
    <name type="scientific">Citrobacter rodentium</name>
    <dbReference type="NCBI Taxonomy" id="67825"/>
    <lineage>
        <taxon>Bacteria</taxon>
        <taxon>Pseudomonadati</taxon>
        <taxon>Pseudomonadota</taxon>
        <taxon>Gammaproteobacteria</taxon>
        <taxon>Enterobacterales</taxon>
        <taxon>Enterobacteriaceae</taxon>
        <taxon>Citrobacter</taxon>
    </lineage>
</organism>
<proteinExistence type="predicted"/>
<name>A0A482PIC6_CITRO</name>
<keyword evidence="1" id="KW-0326">Glycosidase</keyword>
<gene>
    <name evidence="1" type="ORF">E2R62_00650</name>
</gene>
<evidence type="ECO:0000313" key="1">
    <source>
        <dbReference type="EMBL" id="QBY27486.1"/>
    </source>
</evidence>
<dbReference type="GO" id="GO:0016798">
    <property type="term" value="F:hydrolase activity, acting on glycosyl bonds"/>
    <property type="evidence" value="ECO:0007669"/>
    <property type="project" value="UniProtKB-KW"/>
</dbReference>
<reference evidence="1" key="1">
    <citation type="submission" date="2019-03" db="EMBL/GenBank/DDBJ databases">
        <title>Complete genome sequence of enteropathogenic Citrobacter rodentium strain DBS100.</title>
        <authorList>
            <person name="Popov G."/>
            <person name="Fiebig A."/>
            <person name="Shideler S."/>
            <person name="Coombes B."/>
            <person name="Savchenko A."/>
        </authorList>
    </citation>
    <scope>NUCLEOTIDE SEQUENCE</scope>
    <source>
        <strain evidence="1">DBS100</strain>
    </source>
</reference>
<sequence length="363" mass="41986">MQQQWTIPQAQAWYEHHGWACGFNYLPRTAVNWTEMWQADTFDLAVIEEELGWAESYGYNALRTNLPFVVWLHDRDGLLQRIDAFLDVAARHRIQVMLTLLDDCGFSGDEPWYGPQKAPRPGVHNSQAAASPGRKIVLDPARWPQVEEYVRDIITCFADDRRIAIWDLYNEPGNRGVFVSPTEYAEVDGELEEYALRLLRCVFSWARSVFPSQPLTVAAWHVDHEVWGTLEHPIDVAAIELSDIVSYHAYVPAAKQARLLHDLSRFARPVLCTEWLSRHTHSIFSEQLPLFCAFDSGCYHWGLVQGKTQTWLPWPGVNKTHPEPQSLWFHDVLKADGTPWCDDEMRLVKHLTDYRLLRGHKRT</sequence>
<protein>
    <submittedName>
        <fullName evidence="1">1,4-beta-xylanase</fullName>
    </submittedName>
</protein>
<keyword evidence="1" id="KW-0119">Carbohydrate metabolism</keyword>
<dbReference type="SUPFAM" id="SSF51445">
    <property type="entry name" value="(Trans)glycosidases"/>
    <property type="match status" value="1"/>
</dbReference>
<dbReference type="Gene3D" id="3.20.20.80">
    <property type="entry name" value="Glycosidases"/>
    <property type="match status" value="1"/>
</dbReference>
<keyword evidence="1" id="KW-0858">Xylan degradation</keyword>
<accession>A0A482PIC6</accession>
<dbReference type="GO" id="GO:0045493">
    <property type="term" value="P:xylan catabolic process"/>
    <property type="evidence" value="ECO:0007669"/>
    <property type="project" value="UniProtKB-KW"/>
</dbReference>
<dbReference type="OMA" id="PHVHNSG"/>
<dbReference type="AlphaFoldDB" id="A0A482PIC6"/>
<dbReference type="EMBL" id="CP038008">
    <property type="protein sequence ID" value="QBY27486.1"/>
    <property type="molecule type" value="Genomic_DNA"/>
</dbReference>
<keyword evidence="1" id="KW-0624">Polysaccharide degradation</keyword>
<dbReference type="InterPro" id="IPR017853">
    <property type="entry name" value="GH"/>
</dbReference>
<dbReference type="RefSeq" id="WP_012905171.1">
    <property type="nucleotide sequence ID" value="NZ_CAJTBI010000020.1"/>
</dbReference>
<keyword evidence="1" id="KW-0378">Hydrolase</keyword>